<comment type="domain">
    <text evidence="12">Consists of two distinct domains, a catalytic core and a N-terminal extension that is involved in tRNA binding.</text>
</comment>
<feature type="binding site" evidence="12">
    <location>
        <begin position="230"/>
        <end position="232"/>
    </location>
    <ligand>
        <name>L-serine</name>
        <dbReference type="ChEBI" id="CHEBI:33384"/>
    </ligand>
</feature>
<dbReference type="EMBL" id="LMXI01000058">
    <property type="protein sequence ID" value="KRT59933.1"/>
    <property type="molecule type" value="Genomic_DNA"/>
</dbReference>
<protein>
    <recommendedName>
        <fullName evidence="12">Serine--tRNA ligase</fullName>
        <ecNumber evidence="12">6.1.1.11</ecNumber>
    </recommendedName>
    <alternativeName>
        <fullName evidence="12">Seryl-tRNA synthetase</fullName>
        <shortName evidence="12">SerRS</shortName>
    </alternativeName>
    <alternativeName>
        <fullName evidence="12">Seryl-tRNA(Ser/Sec) synthetase</fullName>
    </alternativeName>
</protein>
<evidence type="ECO:0000313" key="21">
    <source>
        <dbReference type="Proteomes" id="UP000051634"/>
    </source>
</evidence>
<dbReference type="NCBIfam" id="TIGR00414">
    <property type="entry name" value="serS"/>
    <property type="match status" value="1"/>
</dbReference>
<evidence type="ECO:0000256" key="2">
    <source>
        <dbReference type="ARBA" id="ARBA00005045"/>
    </source>
</evidence>
<dbReference type="AlphaFoldDB" id="A0A0T5YZM5"/>
<proteinExistence type="inferred from homology"/>
<feature type="binding site" evidence="13">
    <location>
        <position position="382"/>
    </location>
    <ligand>
        <name>L-serine</name>
        <dbReference type="ChEBI" id="CHEBI:33384"/>
    </ligand>
</feature>
<evidence type="ECO:0000256" key="13">
    <source>
        <dbReference type="PIRSR" id="PIRSR001529-1"/>
    </source>
</evidence>
<dbReference type="SUPFAM" id="SSF55681">
    <property type="entry name" value="Class II aaRS and biotin synthetases"/>
    <property type="match status" value="1"/>
</dbReference>
<dbReference type="PANTHER" id="PTHR43697:SF1">
    <property type="entry name" value="SERINE--TRNA LIGASE"/>
    <property type="match status" value="1"/>
</dbReference>
<dbReference type="GO" id="GO:0005524">
    <property type="term" value="F:ATP binding"/>
    <property type="evidence" value="ECO:0007669"/>
    <property type="project" value="UniProtKB-UniRule"/>
</dbReference>
<feature type="coiled-coil region" evidence="15">
    <location>
        <begin position="30"/>
        <end position="95"/>
    </location>
</feature>
<evidence type="ECO:0000256" key="7">
    <source>
        <dbReference type="ARBA" id="ARBA00022840"/>
    </source>
</evidence>
<evidence type="ECO:0000256" key="12">
    <source>
        <dbReference type="HAMAP-Rule" id="MF_00176"/>
    </source>
</evidence>
<evidence type="ECO:0000256" key="11">
    <source>
        <dbReference type="ARBA" id="ARBA00048823"/>
    </source>
</evidence>
<dbReference type="PIRSF" id="PIRSF001529">
    <property type="entry name" value="Ser-tRNA-synth_IIa"/>
    <property type="match status" value="1"/>
</dbReference>
<dbReference type="Gene3D" id="1.10.287.40">
    <property type="entry name" value="Serine-tRNA synthetase, tRNA binding domain"/>
    <property type="match status" value="1"/>
</dbReference>
<dbReference type="InterPro" id="IPR042103">
    <property type="entry name" value="SerRS_1_N_sf"/>
</dbReference>
<dbReference type="OrthoDB" id="9804647at2"/>
<dbReference type="InterPro" id="IPR045864">
    <property type="entry name" value="aa-tRNA-synth_II/BPL/LPL"/>
</dbReference>
<dbReference type="GO" id="GO:0005737">
    <property type="term" value="C:cytoplasm"/>
    <property type="evidence" value="ECO:0007669"/>
    <property type="project" value="UniProtKB-SubCell"/>
</dbReference>
<evidence type="ECO:0000256" key="10">
    <source>
        <dbReference type="ARBA" id="ARBA00047929"/>
    </source>
</evidence>
<keyword evidence="15" id="KW-0175">Coiled coil</keyword>
<evidence type="ECO:0000256" key="8">
    <source>
        <dbReference type="ARBA" id="ARBA00022917"/>
    </source>
</evidence>
<evidence type="ECO:0000259" key="17">
    <source>
        <dbReference type="PROSITE" id="PS50862"/>
    </source>
</evidence>
<dbReference type="InterPro" id="IPR010978">
    <property type="entry name" value="tRNA-bd_arm"/>
</dbReference>
<evidence type="ECO:0000256" key="4">
    <source>
        <dbReference type="ARBA" id="ARBA00022490"/>
    </source>
</evidence>
<dbReference type="RefSeq" id="WP_057955132.1">
    <property type="nucleotide sequence ID" value="NZ_KQ556869.1"/>
</dbReference>
<dbReference type="InterPro" id="IPR002314">
    <property type="entry name" value="aa-tRNA-synt_IIb"/>
</dbReference>
<accession>A0A0T5YZM5</accession>
<comment type="catalytic activity">
    <reaction evidence="10 12">
        <text>tRNA(Sec) + L-serine + ATP = L-seryl-tRNA(Sec) + AMP + diphosphate + H(+)</text>
        <dbReference type="Rhea" id="RHEA:42580"/>
        <dbReference type="Rhea" id="RHEA-COMP:9742"/>
        <dbReference type="Rhea" id="RHEA-COMP:10128"/>
        <dbReference type="ChEBI" id="CHEBI:15378"/>
        <dbReference type="ChEBI" id="CHEBI:30616"/>
        <dbReference type="ChEBI" id="CHEBI:33019"/>
        <dbReference type="ChEBI" id="CHEBI:33384"/>
        <dbReference type="ChEBI" id="CHEBI:78442"/>
        <dbReference type="ChEBI" id="CHEBI:78533"/>
        <dbReference type="ChEBI" id="CHEBI:456215"/>
        <dbReference type="EC" id="6.1.1.11"/>
    </reaction>
</comment>
<keyword evidence="8 12" id="KW-0648">Protein biosynthesis</keyword>
<dbReference type="STRING" id="54398.Ga0074115_13150"/>
<dbReference type="PANTHER" id="PTHR43697">
    <property type="entry name" value="SERYL-TRNA SYNTHETASE"/>
    <property type="match status" value="1"/>
</dbReference>
<feature type="domain" description="Aminoacyl-transfer RNA synthetases class-II family profile" evidence="17">
    <location>
        <begin position="171"/>
        <end position="409"/>
    </location>
</feature>
<comment type="function">
    <text evidence="12">Catalyzes the attachment of serine to tRNA(Ser). Is also able to aminoacylate tRNA(Sec) with serine, to form the misacylated tRNA L-seryl-tRNA(Sec), which will be further converted into selenocysteinyl-tRNA(Sec).</text>
</comment>
<comment type="caution">
    <text evidence="18">The sequence shown here is derived from an EMBL/GenBank/DDBJ whole genome shotgun (WGS) entry which is preliminary data.</text>
</comment>
<evidence type="ECO:0000256" key="1">
    <source>
        <dbReference type="ARBA" id="ARBA00004496"/>
    </source>
</evidence>
<keyword evidence="21" id="KW-1185">Reference proteome</keyword>
<dbReference type="PRINTS" id="PR00981">
    <property type="entry name" value="TRNASYNTHSER"/>
</dbReference>
<evidence type="ECO:0000256" key="3">
    <source>
        <dbReference type="ARBA" id="ARBA00010728"/>
    </source>
</evidence>
<keyword evidence="9 12" id="KW-0030">Aminoacyl-tRNA synthetase</keyword>
<feature type="binding site" evidence="13">
    <location>
        <position position="261"/>
    </location>
    <ligand>
        <name>L-serine</name>
        <dbReference type="ChEBI" id="CHEBI:33384"/>
    </ligand>
</feature>
<feature type="binding site" evidence="12 14">
    <location>
        <begin position="348"/>
        <end position="351"/>
    </location>
    <ligand>
        <name>ATP</name>
        <dbReference type="ChEBI" id="CHEBI:30616"/>
    </ligand>
</feature>
<dbReference type="InterPro" id="IPR006195">
    <property type="entry name" value="aa-tRNA-synth_II"/>
</dbReference>
<dbReference type="Proteomes" id="UP000051276">
    <property type="component" value="Unassembled WGS sequence"/>
</dbReference>
<dbReference type="SUPFAM" id="SSF46589">
    <property type="entry name" value="tRNA-binding arm"/>
    <property type="match status" value="1"/>
</dbReference>
<comment type="subunit">
    <text evidence="12">Homodimer. The tRNA molecule binds across the dimer.</text>
</comment>
<organism evidence="18 21">
    <name type="scientific">endosymbiont of Ridgeia piscesae</name>
    <dbReference type="NCBI Taxonomy" id="54398"/>
    <lineage>
        <taxon>Bacteria</taxon>
        <taxon>Pseudomonadati</taxon>
        <taxon>Pseudomonadota</taxon>
        <taxon>Gammaproteobacteria</taxon>
        <taxon>sulfur-oxidizing symbionts</taxon>
    </lineage>
</organism>
<feature type="binding site" evidence="12">
    <location>
        <position position="384"/>
    </location>
    <ligand>
        <name>L-serine</name>
        <dbReference type="ChEBI" id="CHEBI:33384"/>
    </ligand>
</feature>
<dbReference type="InterPro" id="IPR015866">
    <property type="entry name" value="Ser-tRNA-synth_1_N"/>
</dbReference>
<evidence type="ECO:0000313" key="19">
    <source>
        <dbReference type="EMBL" id="KRT59933.1"/>
    </source>
</evidence>
<dbReference type="Pfam" id="PF00587">
    <property type="entry name" value="tRNA-synt_2b"/>
    <property type="match status" value="1"/>
</dbReference>
<feature type="compositionally biased region" description="Basic and acidic residues" evidence="16">
    <location>
        <begin position="110"/>
        <end position="127"/>
    </location>
</feature>
<dbReference type="HAMAP" id="MF_00176">
    <property type="entry name" value="Ser_tRNA_synth_type1"/>
    <property type="match status" value="1"/>
</dbReference>
<keyword evidence="6 12" id="KW-0547">Nucleotide-binding</keyword>
<keyword evidence="5 12" id="KW-0436">Ligase</keyword>
<gene>
    <name evidence="12" type="primary">serS</name>
    <name evidence="18" type="ORF">Ga0074115_13150</name>
    <name evidence="19" type="ORF">Ga0076813_16367</name>
</gene>
<feature type="binding site" evidence="12 13">
    <location>
        <position position="284"/>
    </location>
    <ligand>
        <name>L-serine</name>
        <dbReference type="ChEBI" id="CHEBI:33384"/>
    </ligand>
</feature>
<dbReference type="EC" id="6.1.1.11" evidence="12"/>
<evidence type="ECO:0000313" key="20">
    <source>
        <dbReference type="Proteomes" id="UP000051276"/>
    </source>
</evidence>
<comment type="catalytic activity">
    <reaction evidence="11 12">
        <text>tRNA(Ser) + L-serine + ATP = L-seryl-tRNA(Ser) + AMP + diphosphate + H(+)</text>
        <dbReference type="Rhea" id="RHEA:12292"/>
        <dbReference type="Rhea" id="RHEA-COMP:9669"/>
        <dbReference type="Rhea" id="RHEA-COMP:9703"/>
        <dbReference type="ChEBI" id="CHEBI:15378"/>
        <dbReference type="ChEBI" id="CHEBI:30616"/>
        <dbReference type="ChEBI" id="CHEBI:33019"/>
        <dbReference type="ChEBI" id="CHEBI:33384"/>
        <dbReference type="ChEBI" id="CHEBI:78442"/>
        <dbReference type="ChEBI" id="CHEBI:78533"/>
        <dbReference type="ChEBI" id="CHEBI:456215"/>
        <dbReference type="EC" id="6.1.1.11"/>
    </reaction>
</comment>
<dbReference type="PROSITE" id="PS50862">
    <property type="entry name" value="AA_TRNA_LIGASE_II"/>
    <property type="match status" value="1"/>
</dbReference>
<evidence type="ECO:0000256" key="6">
    <source>
        <dbReference type="ARBA" id="ARBA00022741"/>
    </source>
</evidence>
<keyword evidence="4 12" id="KW-0963">Cytoplasm</keyword>
<comment type="pathway">
    <text evidence="2 12">Aminoacyl-tRNA biosynthesis; selenocysteinyl-tRNA(Sec) biosynthesis; L-seryl-tRNA(Sec) from L-serine and tRNA(Sec): step 1/1.</text>
</comment>
<feature type="region of interest" description="Disordered" evidence="16">
    <location>
        <begin position="105"/>
        <end position="128"/>
    </location>
</feature>
<dbReference type="EMBL" id="LDXT01000066">
    <property type="protein sequence ID" value="KRT56100.1"/>
    <property type="molecule type" value="Genomic_DNA"/>
</dbReference>
<dbReference type="Gene3D" id="3.30.930.10">
    <property type="entry name" value="Bira Bifunctional Protein, Domain 2"/>
    <property type="match status" value="1"/>
</dbReference>
<comment type="subcellular location">
    <subcellularLocation>
        <location evidence="1 12">Cytoplasm</location>
    </subcellularLocation>
</comment>
<dbReference type="PATRIC" id="fig|54398.3.peg.1984"/>
<reference evidence="20 21" key="1">
    <citation type="submission" date="2015-11" db="EMBL/GenBank/DDBJ databases">
        <title>The genome of Candidatus Endoriftia persephone in Ridgeia piscesae and population structure of the North Eastern Pacific vestimentiferan symbionts.</title>
        <authorList>
            <person name="Perez M."/>
            <person name="Juniper K.S."/>
        </authorList>
    </citation>
    <scope>NUCLEOTIDE SEQUENCE [LARGE SCALE GENOMIC DNA]</scope>
    <source>
        <strain evidence="19">Ind10</strain>
        <strain evidence="18">Ind11</strain>
    </source>
</reference>
<evidence type="ECO:0000256" key="14">
    <source>
        <dbReference type="PIRSR" id="PIRSR001529-2"/>
    </source>
</evidence>
<evidence type="ECO:0000256" key="5">
    <source>
        <dbReference type="ARBA" id="ARBA00022598"/>
    </source>
</evidence>
<comment type="similarity">
    <text evidence="3 12">Belongs to the class-II aminoacyl-tRNA synthetase family. Type-1 seryl-tRNA synthetase subfamily.</text>
</comment>
<dbReference type="CDD" id="cd00770">
    <property type="entry name" value="SerRS_core"/>
    <property type="match status" value="1"/>
</dbReference>
<feature type="binding site" evidence="13">
    <location>
        <position position="230"/>
    </location>
    <ligand>
        <name>L-serine</name>
        <dbReference type="ChEBI" id="CHEBI:33384"/>
    </ligand>
</feature>
<feature type="binding site" evidence="12 14">
    <location>
        <begin position="261"/>
        <end position="263"/>
    </location>
    <ligand>
        <name>ATP</name>
        <dbReference type="ChEBI" id="CHEBI:30616"/>
    </ligand>
</feature>
<evidence type="ECO:0000256" key="16">
    <source>
        <dbReference type="SAM" id="MobiDB-lite"/>
    </source>
</evidence>
<evidence type="ECO:0000256" key="15">
    <source>
        <dbReference type="SAM" id="Coils"/>
    </source>
</evidence>
<evidence type="ECO:0000256" key="9">
    <source>
        <dbReference type="ARBA" id="ARBA00023146"/>
    </source>
</evidence>
<comment type="caution">
    <text evidence="12">Lacks conserved residue(s) required for the propagation of feature annotation.</text>
</comment>
<dbReference type="Proteomes" id="UP000051634">
    <property type="component" value="Unassembled WGS sequence"/>
</dbReference>
<keyword evidence="7 12" id="KW-0067">ATP-binding</keyword>
<evidence type="ECO:0000313" key="18">
    <source>
        <dbReference type="EMBL" id="KRT56100.1"/>
    </source>
</evidence>
<dbReference type="InterPro" id="IPR002317">
    <property type="entry name" value="Ser-tRNA-ligase_type_1"/>
</dbReference>
<name>A0A0T5YZM5_9GAMM</name>
<dbReference type="UniPathway" id="UPA00906">
    <property type="reaction ID" value="UER00895"/>
</dbReference>
<dbReference type="Pfam" id="PF02403">
    <property type="entry name" value="Seryl_tRNA_N"/>
    <property type="match status" value="1"/>
</dbReference>
<dbReference type="GO" id="GO:0006434">
    <property type="term" value="P:seryl-tRNA aminoacylation"/>
    <property type="evidence" value="ECO:0007669"/>
    <property type="project" value="UniProtKB-UniRule"/>
</dbReference>
<dbReference type="GO" id="GO:0004828">
    <property type="term" value="F:serine-tRNA ligase activity"/>
    <property type="evidence" value="ECO:0007669"/>
    <property type="project" value="UniProtKB-UniRule"/>
</dbReference>
<dbReference type="GO" id="GO:0016260">
    <property type="term" value="P:selenocysteine biosynthetic process"/>
    <property type="evidence" value="ECO:0007669"/>
    <property type="project" value="UniProtKB-UniRule"/>
</dbReference>
<dbReference type="InterPro" id="IPR033729">
    <property type="entry name" value="SerRS_core"/>
</dbReference>
<sequence length="422" mass="47255">MLDPRLLRNDLENVAAQLARRGFQLDTDKITALEAQRKSLQVAAQELQNQRNSRSKSIGKAKAAGEDIQPLLAEVASLGDRLKQTQEALNQVQAELGAITLGIPNIPHESVPDGKDEADNREERRWGEPPQFDFEAKDHVDLGIENGLLDAEAAAKLTGSRFTVMSGPLARMHRALIQLMLDTHIQHGYTEAYVPYLVNTDSLRGTGQLPKFEEELFKLQGEHEYYLIPTAEVPLTNLVRDVIIDADEMPRRYVAHTPCFRSEAGSYGKDTRGMIRQHQFEKVELVQVVRAEDSFDALEQLTSHAEAILQKLELPYRVVTLCTGDIGFSATKTYDLEVWLPGQGKYREISSCSNFVDFQARRLQARWRNPETGKPELVHTVNGSGLAVGRTLVAVMENYQDAEGRVRVPEALRPYMGGIEVI</sequence>